<dbReference type="Gene3D" id="3.20.20.370">
    <property type="entry name" value="Glycoside hydrolase/deacetylase"/>
    <property type="match status" value="1"/>
</dbReference>
<evidence type="ECO:0000313" key="7">
    <source>
        <dbReference type="Proteomes" id="UP001166571"/>
    </source>
</evidence>
<organism evidence="6 7">
    <name type="scientific">Sphingopyxis jiangsuensis</name>
    <dbReference type="NCBI Taxonomy" id="2871171"/>
    <lineage>
        <taxon>Bacteria</taxon>
        <taxon>Pseudomonadati</taxon>
        <taxon>Pseudomonadota</taxon>
        <taxon>Alphaproteobacteria</taxon>
        <taxon>Sphingomonadales</taxon>
        <taxon>Sphingomonadaceae</taxon>
        <taxon>Sphingopyxis</taxon>
    </lineage>
</organism>
<dbReference type="PANTHER" id="PTHR47561:SF1">
    <property type="entry name" value="POLYSACCHARIDE DEACETYLASE FAMILY PROTEIN (AFU_ORTHOLOGUE AFUA_6G05030)"/>
    <property type="match status" value="1"/>
</dbReference>
<sequence length="286" mass="31750">MQNGLSVDVEDWFQVGAFEGVIDRADWPRLDCRVEANCETVLQIFDAAGVKATFFTLGWIAERYPALVRRIVAAGHELASHGYDHRRIFTMTAEEFAADLSKTQAILEDLGGVGIRGYRAPSFSVDGRTPWAHAVLAEQGYAYSSSVAPVVHDHYGWPQSPRHAWRPLADSDLVEWPVTTARVAGRTLAAGGGGFMRLLPYRFTHWAIERMNAEGHPAILYFHPWEVDPGQPRVAGASLRSKLRHYSGLGAMAGKLRRLVGDFEWTRADALIAAQQQRAEPWRAAA</sequence>
<name>A0ABS7MAU9_9SPHN</name>
<comment type="function">
    <text evidence="1">Is involved in generating a small heat-stable compound (Nod), an acylated oligomer of N-acetylglucosamine, that stimulates mitosis in various plant protoplasts.</text>
</comment>
<dbReference type="SUPFAM" id="SSF88713">
    <property type="entry name" value="Glycoside hydrolase/deacetylase"/>
    <property type="match status" value="1"/>
</dbReference>
<dbReference type="InterPro" id="IPR022560">
    <property type="entry name" value="DUF3473"/>
</dbReference>
<evidence type="ECO:0000256" key="1">
    <source>
        <dbReference type="ARBA" id="ARBA00003236"/>
    </source>
</evidence>
<dbReference type="InterPro" id="IPR045235">
    <property type="entry name" value="PuuE_HpPgdA-like"/>
</dbReference>
<feature type="domain" description="NodB homology" evidence="5">
    <location>
        <begin position="24"/>
        <end position="157"/>
    </location>
</feature>
<keyword evidence="7" id="KW-1185">Reference proteome</keyword>
<evidence type="ECO:0000256" key="2">
    <source>
        <dbReference type="ARBA" id="ARBA00010973"/>
    </source>
</evidence>
<protein>
    <recommendedName>
        <fullName evidence="3">Chitooligosaccharide deacetylase</fullName>
    </recommendedName>
    <alternativeName>
        <fullName evidence="4">Nodulation protein B</fullName>
    </alternativeName>
</protein>
<comment type="caution">
    <text evidence="6">The sequence shown here is derived from an EMBL/GenBank/DDBJ whole genome shotgun (WGS) entry which is preliminary data.</text>
</comment>
<dbReference type="EMBL" id="JAILXK010000001">
    <property type="protein sequence ID" value="MBY4636143.1"/>
    <property type="molecule type" value="Genomic_DNA"/>
</dbReference>
<comment type="similarity">
    <text evidence="2">Belongs to the polysaccharide deacetylase family.</text>
</comment>
<gene>
    <name evidence="6" type="ORF">K5P26_03190</name>
</gene>
<reference evidence="6" key="1">
    <citation type="submission" date="2021-08" db="EMBL/GenBank/DDBJ databases">
        <title>Sphingopyxis panaciterrulae sp. nov., isolated from the surface water of the Yellow Sea.</title>
        <authorList>
            <person name="Gao Z."/>
            <person name="Zhang D."/>
            <person name="Zhang A."/>
        </authorList>
    </citation>
    <scope>NUCLEOTIDE SEQUENCE</scope>
    <source>
        <strain evidence="6">XHP0097</strain>
    </source>
</reference>
<evidence type="ECO:0000256" key="3">
    <source>
        <dbReference type="ARBA" id="ARBA00020071"/>
    </source>
</evidence>
<dbReference type="NCBIfam" id="TIGR03006">
    <property type="entry name" value="pepcterm_polyde"/>
    <property type="match status" value="1"/>
</dbReference>
<dbReference type="InterPro" id="IPR011330">
    <property type="entry name" value="Glyco_hydro/deAcase_b/a-brl"/>
</dbReference>
<accession>A0ABS7MAU9</accession>
<dbReference type="CDD" id="cd10941">
    <property type="entry name" value="CE4_PuuE_HpPgdA_like_2"/>
    <property type="match status" value="1"/>
</dbReference>
<dbReference type="PANTHER" id="PTHR47561">
    <property type="entry name" value="POLYSACCHARIDE DEACETYLASE FAMILY PROTEIN (AFU_ORTHOLOGUE AFUA_6G05030)"/>
    <property type="match status" value="1"/>
</dbReference>
<dbReference type="Pfam" id="PF11959">
    <property type="entry name" value="DUF3473"/>
    <property type="match status" value="1"/>
</dbReference>
<evidence type="ECO:0000259" key="5">
    <source>
        <dbReference type="PROSITE" id="PS51677"/>
    </source>
</evidence>
<evidence type="ECO:0000313" key="6">
    <source>
        <dbReference type="EMBL" id="MBY4636143.1"/>
    </source>
</evidence>
<evidence type="ECO:0000256" key="4">
    <source>
        <dbReference type="ARBA" id="ARBA00032976"/>
    </source>
</evidence>
<dbReference type="InterPro" id="IPR014344">
    <property type="entry name" value="XrtA_polysacc_deacetyl"/>
</dbReference>
<dbReference type="InterPro" id="IPR002509">
    <property type="entry name" value="NODB_dom"/>
</dbReference>
<dbReference type="RefSeq" id="WP_222135726.1">
    <property type="nucleotide sequence ID" value="NZ_JAILXK010000001.1"/>
</dbReference>
<dbReference type="Pfam" id="PF01522">
    <property type="entry name" value="Polysacc_deac_1"/>
    <property type="match status" value="1"/>
</dbReference>
<dbReference type="Proteomes" id="UP001166571">
    <property type="component" value="Unassembled WGS sequence"/>
</dbReference>
<proteinExistence type="inferred from homology"/>
<dbReference type="PROSITE" id="PS51677">
    <property type="entry name" value="NODB"/>
    <property type="match status" value="1"/>
</dbReference>